<name>A0A501QIJ1_9FLAO</name>
<protein>
    <submittedName>
        <fullName evidence="1">Uncharacterized protein</fullName>
    </submittedName>
</protein>
<dbReference type="RefSeq" id="WP_139998541.1">
    <property type="nucleotide sequence ID" value="NZ_VFJE01000049.1"/>
</dbReference>
<proteinExistence type="predicted"/>
<dbReference type="Proteomes" id="UP000319175">
    <property type="component" value="Unassembled WGS sequence"/>
</dbReference>
<sequence length="134" mass="15391">MKEFNNGESLYTIGAVIGDDENLGPDIVLHDGSCPIDIHVHTTKDILKLKPKQKVKLSIPFKMKTNISEDCYYGYETDMMDFNKQYYVSANYYIGNEYFKNALSKTVKDSLEQMGYELYGKEIISNKVPLILKK</sequence>
<gene>
    <name evidence="1" type="ORF">FJA49_02600</name>
</gene>
<evidence type="ECO:0000313" key="2">
    <source>
        <dbReference type="Proteomes" id="UP000319175"/>
    </source>
</evidence>
<evidence type="ECO:0000313" key="1">
    <source>
        <dbReference type="EMBL" id="TPD72268.1"/>
    </source>
</evidence>
<organism evidence="1 2">
    <name type="scientific">Flavobacterium microcysteis</name>
    <dbReference type="NCBI Taxonomy" id="2596891"/>
    <lineage>
        <taxon>Bacteria</taxon>
        <taxon>Pseudomonadati</taxon>
        <taxon>Bacteroidota</taxon>
        <taxon>Flavobacteriia</taxon>
        <taxon>Flavobacteriales</taxon>
        <taxon>Flavobacteriaceae</taxon>
        <taxon>Flavobacterium</taxon>
    </lineage>
</organism>
<comment type="caution">
    <text evidence="1">The sequence shown here is derived from an EMBL/GenBank/DDBJ whole genome shotgun (WGS) entry which is preliminary data.</text>
</comment>
<keyword evidence="2" id="KW-1185">Reference proteome</keyword>
<dbReference type="OrthoDB" id="1355603at2"/>
<reference evidence="1 2" key="1">
    <citation type="submission" date="2019-06" db="EMBL/GenBank/DDBJ databases">
        <title>Flavobacterium sp. MaA-Y11 from geoumgang.</title>
        <authorList>
            <person name="Jeong S."/>
        </authorList>
    </citation>
    <scope>NUCLEOTIDE SEQUENCE [LARGE SCALE GENOMIC DNA]</scope>
    <source>
        <strain evidence="1 2">MaA-Y11</strain>
    </source>
</reference>
<accession>A0A501QIJ1</accession>
<dbReference type="EMBL" id="VFJE01000049">
    <property type="protein sequence ID" value="TPD72268.1"/>
    <property type="molecule type" value="Genomic_DNA"/>
</dbReference>
<dbReference type="AlphaFoldDB" id="A0A501QIJ1"/>